<dbReference type="Proteomes" id="UP000008810">
    <property type="component" value="Chromosome 3"/>
</dbReference>
<evidence type="ECO:0000313" key="1">
    <source>
        <dbReference type="EMBL" id="PNT65744.1"/>
    </source>
</evidence>
<reference evidence="2" key="3">
    <citation type="submission" date="2018-08" db="UniProtKB">
        <authorList>
            <consortium name="EnsemblPlants"/>
        </authorList>
    </citation>
    <scope>IDENTIFICATION</scope>
    <source>
        <strain evidence="2">cv. Bd21</strain>
    </source>
</reference>
<dbReference type="AlphaFoldDB" id="A0A2K2CUP1"/>
<reference evidence="1 2" key="1">
    <citation type="journal article" date="2010" name="Nature">
        <title>Genome sequencing and analysis of the model grass Brachypodium distachyon.</title>
        <authorList>
            <consortium name="International Brachypodium Initiative"/>
        </authorList>
    </citation>
    <scope>NUCLEOTIDE SEQUENCE [LARGE SCALE GENOMIC DNA]</scope>
    <source>
        <strain evidence="1 2">Bd21</strain>
    </source>
</reference>
<gene>
    <name evidence="1" type="ORF">BRADI_3g01718v3</name>
</gene>
<keyword evidence="3" id="KW-1185">Reference proteome</keyword>
<dbReference type="EMBL" id="CM000882">
    <property type="protein sequence ID" value="PNT65744.1"/>
    <property type="molecule type" value="Genomic_DNA"/>
</dbReference>
<protein>
    <submittedName>
        <fullName evidence="1 2">Uncharacterized protein</fullName>
    </submittedName>
</protein>
<name>A0A2K2CUP1_BRADI</name>
<proteinExistence type="predicted"/>
<dbReference type="InParanoid" id="A0A2K2CUP1"/>
<reference evidence="1" key="2">
    <citation type="submission" date="2017-06" db="EMBL/GenBank/DDBJ databases">
        <title>WGS assembly of Brachypodium distachyon.</title>
        <authorList>
            <consortium name="The International Brachypodium Initiative"/>
            <person name="Lucas S."/>
            <person name="Harmon-Smith M."/>
            <person name="Lail K."/>
            <person name="Tice H."/>
            <person name="Grimwood J."/>
            <person name="Bruce D."/>
            <person name="Barry K."/>
            <person name="Shu S."/>
            <person name="Lindquist E."/>
            <person name="Wang M."/>
            <person name="Pitluck S."/>
            <person name="Vogel J.P."/>
            <person name="Garvin D.F."/>
            <person name="Mockler T.C."/>
            <person name="Schmutz J."/>
            <person name="Rokhsar D."/>
            <person name="Bevan M.W."/>
        </authorList>
    </citation>
    <scope>NUCLEOTIDE SEQUENCE</scope>
    <source>
        <strain evidence="1">Bd21</strain>
    </source>
</reference>
<evidence type="ECO:0000313" key="2">
    <source>
        <dbReference type="EnsemblPlants" id="PNT65744"/>
    </source>
</evidence>
<evidence type="ECO:0000313" key="3">
    <source>
        <dbReference type="Proteomes" id="UP000008810"/>
    </source>
</evidence>
<organism evidence="1">
    <name type="scientific">Brachypodium distachyon</name>
    <name type="common">Purple false brome</name>
    <name type="synonym">Trachynia distachya</name>
    <dbReference type="NCBI Taxonomy" id="15368"/>
    <lineage>
        <taxon>Eukaryota</taxon>
        <taxon>Viridiplantae</taxon>
        <taxon>Streptophyta</taxon>
        <taxon>Embryophyta</taxon>
        <taxon>Tracheophyta</taxon>
        <taxon>Spermatophyta</taxon>
        <taxon>Magnoliopsida</taxon>
        <taxon>Liliopsida</taxon>
        <taxon>Poales</taxon>
        <taxon>Poaceae</taxon>
        <taxon>BOP clade</taxon>
        <taxon>Pooideae</taxon>
        <taxon>Stipodae</taxon>
        <taxon>Brachypodieae</taxon>
        <taxon>Brachypodium</taxon>
    </lineage>
</organism>
<sequence>MSSPPSYRTPGKVEAVQVIIKGRQIHGEAVPRDTVGGIQGRHEGGAFARVELEKAKEGRVAVVAEAEAAGEAVVGGEAAPALGDEGGAWERGRLRGEAEEDLLEEIVVIQRRLHRRRQRAAARVRAAHRIGKIRF</sequence>
<accession>A0A2K2CUP1</accession>
<dbReference type="Gramene" id="PNT65744">
    <property type="protein sequence ID" value="PNT65744"/>
    <property type="gene ID" value="BRADI_3g01718v3"/>
</dbReference>
<dbReference type="EnsemblPlants" id="PNT65744">
    <property type="protein sequence ID" value="PNT65744"/>
    <property type="gene ID" value="BRADI_3g01718v3"/>
</dbReference>